<reference evidence="2" key="1">
    <citation type="journal article" date="2011" name="Nat. Biotechnol.">
        <title>The genomic sequence of the Chinese hamster ovary (CHO)-K1 cell line.</title>
        <authorList>
            <person name="Xu X."/>
            <person name="Nagarajan H."/>
            <person name="Lewis N.E."/>
            <person name="Pan S."/>
            <person name="Cai Z."/>
            <person name="Liu X."/>
            <person name="Chen W."/>
            <person name="Xie M."/>
            <person name="Wang W."/>
            <person name="Hammond S."/>
            <person name="Andersen M.R."/>
            <person name="Neff N."/>
            <person name="Passarelli B."/>
            <person name="Koh W."/>
            <person name="Fan H.C."/>
            <person name="Wang J."/>
            <person name="Gui Y."/>
            <person name="Lee K.H."/>
            <person name="Betenbaugh M.J."/>
            <person name="Quake S.R."/>
            <person name="Famili I."/>
            <person name="Palsson B.O."/>
            <person name="Wang J."/>
        </authorList>
    </citation>
    <scope>NUCLEOTIDE SEQUENCE [LARGE SCALE GENOMIC DNA]</scope>
    <source>
        <strain evidence="2">CHO K1 cell line</strain>
    </source>
</reference>
<accession>G3HMU2</accession>
<dbReference type="Proteomes" id="UP000001075">
    <property type="component" value="Unassembled WGS sequence"/>
</dbReference>
<dbReference type="AlphaFoldDB" id="G3HMU2"/>
<protein>
    <submittedName>
        <fullName evidence="1">Uncharacterized protein</fullName>
    </submittedName>
</protein>
<proteinExistence type="predicted"/>
<name>G3HMU2_CRIGR</name>
<organism evidence="1 2">
    <name type="scientific">Cricetulus griseus</name>
    <name type="common">Chinese hamster</name>
    <name type="synonym">Cricetulus barabensis griseus</name>
    <dbReference type="NCBI Taxonomy" id="10029"/>
    <lineage>
        <taxon>Eukaryota</taxon>
        <taxon>Metazoa</taxon>
        <taxon>Chordata</taxon>
        <taxon>Craniata</taxon>
        <taxon>Vertebrata</taxon>
        <taxon>Euteleostomi</taxon>
        <taxon>Mammalia</taxon>
        <taxon>Eutheria</taxon>
        <taxon>Euarchontoglires</taxon>
        <taxon>Glires</taxon>
        <taxon>Rodentia</taxon>
        <taxon>Myomorpha</taxon>
        <taxon>Muroidea</taxon>
        <taxon>Cricetidae</taxon>
        <taxon>Cricetinae</taxon>
        <taxon>Cricetulus</taxon>
    </lineage>
</organism>
<dbReference type="InParanoid" id="G3HMU2"/>
<sequence length="50" mass="5508">MSRCRHKSSRRFGYEEQSAMAVKAFSRFKDTNGLQGTGINTQGLKAEGVA</sequence>
<dbReference type="EMBL" id="JH000526">
    <property type="protein sequence ID" value="EGW04784.1"/>
    <property type="molecule type" value="Genomic_DNA"/>
</dbReference>
<evidence type="ECO:0000313" key="1">
    <source>
        <dbReference type="EMBL" id="EGW04784.1"/>
    </source>
</evidence>
<evidence type="ECO:0000313" key="2">
    <source>
        <dbReference type="Proteomes" id="UP000001075"/>
    </source>
</evidence>
<gene>
    <name evidence="1" type="ORF">I79_012083</name>
</gene>